<dbReference type="SUPFAM" id="SSF52540">
    <property type="entry name" value="P-loop containing nucleoside triphosphate hydrolases"/>
    <property type="match status" value="1"/>
</dbReference>
<organism evidence="8 9">
    <name type="scientific">Methanothrix soehngenii</name>
    <name type="common">Methanosaeta concilii</name>
    <dbReference type="NCBI Taxonomy" id="2223"/>
    <lineage>
        <taxon>Archaea</taxon>
        <taxon>Methanobacteriati</taxon>
        <taxon>Methanobacteriota</taxon>
        <taxon>Stenosarchaea group</taxon>
        <taxon>Methanomicrobia</taxon>
        <taxon>Methanotrichales</taxon>
        <taxon>Methanotrichaceae</taxon>
        <taxon>Methanothrix</taxon>
    </lineage>
</organism>
<proteinExistence type="inferred from homology"/>
<dbReference type="AlphaFoldDB" id="A0A7K4AIR5"/>
<dbReference type="Gene3D" id="3.40.50.300">
    <property type="entry name" value="P-loop containing nucleotide triphosphate hydrolases"/>
    <property type="match status" value="1"/>
</dbReference>
<evidence type="ECO:0000313" key="9">
    <source>
        <dbReference type="Proteomes" id="UP000544742"/>
    </source>
</evidence>
<keyword evidence="7" id="KW-0411">Iron-sulfur</keyword>
<name>A0A7K4AIR5_METSH</name>
<dbReference type="GO" id="GO:0046872">
    <property type="term" value="F:metal ion binding"/>
    <property type="evidence" value="ECO:0007669"/>
    <property type="project" value="UniProtKB-KW"/>
</dbReference>
<evidence type="ECO:0000256" key="2">
    <source>
        <dbReference type="ARBA" id="ARBA00005504"/>
    </source>
</evidence>
<dbReference type="GeneID" id="10460251"/>
<evidence type="ECO:0000313" key="8">
    <source>
        <dbReference type="EMBL" id="NLJ22858.1"/>
    </source>
</evidence>
<comment type="cofactor">
    <cofactor evidence="1">
        <name>[4Fe-4S] cluster</name>
        <dbReference type="ChEBI" id="CHEBI:49883"/>
    </cofactor>
</comment>
<dbReference type="Pfam" id="PF00142">
    <property type="entry name" value="Fer4_NifH"/>
    <property type="match status" value="1"/>
</dbReference>
<accession>A0A7K4AIR5</accession>
<dbReference type="RefSeq" id="WP_013718410.1">
    <property type="nucleotide sequence ID" value="NZ_CAJYDL010000001.1"/>
</dbReference>
<dbReference type="OMA" id="YGDVKCV"/>
<evidence type="ECO:0000256" key="3">
    <source>
        <dbReference type="ARBA" id="ARBA00022723"/>
    </source>
</evidence>
<sequence length="271" mass="29163">MSSIKHVAIYGKGGIGKSCTASNIAAACAEEGHKVLMVGCDPKSDSSITLIGRRIPTMMDLILKGGEFKEEDVVHQGFRGVRCIEVGGPEPGVGCAGRGIIVAIDFLRKVSKAMEEVDLVLYDVPGDIVCGGFSAPIRKGLVSQAYIITSGEYMPLYAANNISKGLLRLNTPLAGVICNSREAAGEREREIVNQFAQELNSRMVAFIPKEPIVQQCERRTVTVIEGAPDSKIAAVYRALAREIMSGGEARIPEPLSDERLRELSRDLGSEE</sequence>
<dbReference type="InterPro" id="IPR030655">
    <property type="entry name" value="NifH/chlL_CS"/>
</dbReference>
<dbReference type="PROSITE" id="PS00746">
    <property type="entry name" value="NIFH_FRXC_1"/>
    <property type="match status" value="1"/>
</dbReference>
<reference evidence="8 9" key="1">
    <citation type="journal article" date="2020" name="Biotechnol. Biofuels">
        <title>New insights from the biogas microbiome by comprehensive genome-resolved metagenomics of nearly 1600 species originating from multiple anaerobic digesters.</title>
        <authorList>
            <person name="Campanaro S."/>
            <person name="Treu L."/>
            <person name="Rodriguez-R L.M."/>
            <person name="Kovalovszki A."/>
            <person name="Ziels R.M."/>
            <person name="Maus I."/>
            <person name="Zhu X."/>
            <person name="Kougias P.G."/>
            <person name="Basile A."/>
            <person name="Luo G."/>
            <person name="Schluter A."/>
            <person name="Konstantinidis K.T."/>
            <person name="Angelidaki I."/>
        </authorList>
    </citation>
    <scope>NUCLEOTIDE SEQUENCE [LARGE SCALE GENOMIC DNA]</scope>
    <source>
        <strain evidence="8">AS27yjCOA_157</strain>
    </source>
</reference>
<dbReference type="GO" id="GO:0005524">
    <property type="term" value="F:ATP binding"/>
    <property type="evidence" value="ECO:0007669"/>
    <property type="project" value="UniProtKB-KW"/>
</dbReference>
<evidence type="ECO:0000256" key="7">
    <source>
        <dbReference type="ARBA" id="ARBA00023014"/>
    </source>
</evidence>
<dbReference type="PANTHER" id="PTHR42864:SF2">
    <property type="entry name" value="LIGHT-INDEPENDENT PROTOCHLOROPHYLLIDE REDUCTASE IRON-SULFUR ATP-BINDING PROTEIN"/>
    <property type="match status" value="1"/>
</dbReference>
<dbReference type="EMBL" id="JAAYUN010000116">
    <property type="protein sequence ID" value="NLJ22858.1"/>
    <property type="molecule type" value="Genomic_DNA"/>
</dbReference>
<evidence type="ECO:0000256" key="6">
    <source>
        <dbReference type="ARBA" id="ARBA00023004"/>
    </source>
</evidence>
<dbReference type="PRINTS" id="PR00091">
    <property type="entry name" value="NITROGNASEII"/>
</dbReference>
<dbReference type="NCBIfam" id="NF033200">
    <property type="entry name" value="F430_CfbC"/>
    <property type="match status" value="1"/>
</dbReference>
<dbReference type="InterPro" id="IPR000392">
    <property type="entry name" value="NifH/frxC"/>
</dbReference>
<keyword evidence="4" id="KW-0547">Nucleotide-binding</keyword>
<dbReference type="PROSITE" id="PS51026">
    <property type="entry name" value="NIFH_FRXC_3"/>
    <property type="match status" value="1"/>
</dbReference>
<protein>
    <submittedName>
        <fullName evidence="8">Ni-sirohydrochlorin a,c-diamide reductive cyclase ATP-dependent reductase subunit</fullName>
    </submittedName>
</protein>
<dbReference type="PANTHER" id="PTHR42864">
    <property type="entry name" value="LIGHT-INDEPENDENT PROTOCHLOROPHYLLIDE REDUCTASE IRON-SULFUR ATP-BINDING PROTEIN"/>
    <property type="match status" value="1"/>
</dbReference>
<dbReference type="GO" id="GO:0051536">
    <property type="term" value="F:iron-sulfur cluster binding"/>
    <property type="evidence" value="ECO:0007669"/>
    <property type="project" value="UniProtKB-KW"/>
</dbReference>
<evidence type="ECO:0000256" key="4">
    <source>
        <dbReference type="ARBA" id="ARBA00022741"/>
    </source>
</evidence>
<dbReference type="PROSITE" id="PS51257">
    <property type="entry name" value="PROKAR_LIPOPROTEIN"/>
    <property type="match status" value="1"/>
</dbReference>
<keyword evidence="6" id="KW-0408">Iron</keyword>
<dbReference type="GO" id="GO:0016491">
    <property type="term" value="F:oxidoreductase activity"/>
    <property type="evidence" value="ECO:0007669"/>
    <property type="project" value="InterPro"/>
</dbReference>
<keyword evidence="3" id="KW-0479">Metal-binding</keyword>
<keyword evidence="5" id="KW-0067">ATP-binding</keyword>
<gene>
    <name evidence="8" type="primary">cfbC</name>
    <name evidence="8" type="ORF">GX426_07085</name>
</gene>
<dbReference type="Proteomes" id="UP000544742">
    <property type="component" value="Unassembled WGS sequence"/>
</dbReference>
<dbReference type="InterPro" id="IPR027417">
    <property type="entry name" value="P-loop_NTPase"/>
</dbReference>
<dbReference type="PIRSF" id="PIRSF000363">
    <property type="entry name" value="Nitrogenase_iron"/>
    <property type="match status" value="1"/>
</dbReference>
<evidence type="ECO:0000256" key="5">
    <source>
        <dbReference type="ARBA" id="ARBA00022840"/>
    </source>
</evidence>
<comment type="similarity">
    <text evidence="2">Belongs to the NifH/BchL/ChlL family.</text>
</comment>
<comment type="caution">
    <text evidence="8">The sequence shown here is derived from an EMBL/GenBank/DDBJ whole genome shotgun (WGS) entry which is preliminary data.</text>
</comment>
<evidence type="ECO:0000256" key="1">
    <source>
        <dbReference type="ARBA" id="ARBA00001966"/>
    </source>
</evidence>